<dbReference type="InterPro" id="IPR035902">
    <property type="entry name" value="Nuc_phospho_transferase"/>
</dbReference>
<dbReference type="EMBL" id="FXAZ01000001">
    <property type="protein sequence ID" value="SMG21089.1"/>
    <property type="molecule type" value="Genomic_DNA"/>
</dbReference>
<feature type="binding site" evidence="9">
    <location>
        <begin position="89"/>
        <end position="92"/>
    </location>
    <ligand>
        <name>5-phospho-alpha-D-ribose 1-diphosphate</name>
        <dbReference type="ChEBI" id="CHEBI:58017"/>
    </ligand>
</feature>
<feature type="binding site" evidence="9">
    <location>
        <position position="119"/>
    </location>
    <ligand>
        <name>5-phospho-alpha-D-ribose 1-diphosphate</name>
        <dbReference type="ChEBI" id="CHEBI:58017"/>
    </ligand>
</feature>
<keyword evidence="6 9" id="KW-0057">Aromatic amino acid biosynthesis</keyword>
<dbReference type="SUPFAM" id="SSF52418">
    <property type="entry name" value="Nucleoside phosphorylase/phosphoribosyltransferase catalytic domain"/>
    <property type="match status" value="1"/>
</dbReference>
<keyword evidence="5 9" id="KW-0822">Tryptophan biosynthesis</keyword>
<evidence type="ECO:0000256" key="7">
    <source>
        <dbReference type="ARBA" id="ARBA00052328"/>
    </source>
</evidence>
<keyword evidence="3 9" id="KW-0328">Glycosyltransferase</keyword>
<comment type="function">
    <text evidence="9">Catalyzes the transfer of the phosphoribosyl group of 5-phosphorylribose-1-pyrophosphate (PRPP) to anthranilate to yield N-(5'-phosphoribosyl)-anthranilate (PRA).</text>
</comment>
<dbReference type="OrthoDB" id="9806430at2"/>
<dbReference type="Proteomes" id="UP000193834">
    <property type="component" value="Unassembled WGS sequence"/>
</dbReference>
<feature type="binding site" evidence="9">
    <location>
        <position position="165"/>
    </location>
    <ligand>
        <name>anthranilate</name>
        <dbReference type="ChEBI" id="CHEBI:16567"/>
        <label>2</label>
    </ligand>
</feature>
<evidence type="ECO:0000256" key="6">
    <source>
        <dbReference type="ARBA" id="ARBA00023141"/>
    </source>
</evidence>
<dbReference type="AlphaFoldDB" id="A0A1X7J1I4"/>
<accession>A0A1X7J1I4</accession>
<feature type="binding site" evidence="9">
    <location>
        <position position="87"/>
    </location>
    <ligand>
        <name>5-phospho-alpha-D-ribose 1-diphosphate</name>
        <dbReference type="ChEBI" id="CHEBI:58017"/>
    </ligand>
</feature>
<dbReference type="EC" id="2.4.2.18" evidence="9"/>
<feature type="binding site" evidence="9">
    <location>
        <position position="110"/>
    </location>
    <ligand>
        <name>anthranilate</name>
        <dbReference type="ChEBI" id="CHEBI:16567"/>
        <label>1</label>
    </ligand>
</feature>
<dbReference type="NCBIfam" id="TIGR01245">
    <property type="entry name" value="trpD"/>
    <property type="match status" value="1"/>
</dbReference>
<comment type="similarity">
    <text evidence="8">In the C-terminal section; belongs to the anthranilate phosphoribosyltransferase family.</text>
</comment>
<dbReference type="PANTHER" id="PTHR43285:SF2">
    <property type="entry name" value="ANTHRANILATE PHOSPHORIBOSYLTRANSFERASE"/>
    <property type="match status" value="1"/>
</dbReference>
<evidence type="ECO:0000256" key="4">
    <source>
        <dbReference type="ARBA" id="ARBA00022679"/>
    </source>
</evidence>
<dbReference type="InterPro" id="IPR036320">
    <property type="entry name" value="Glycosyl_Trfase_fam3_N_dom_sf"/>
</dbReference>
<feature type="binding site" evidence="9">
    <location>
        <begin position="82"/>
        <end position="83"/>
    </location>
    <ligand>
        <name>5-phospho-alpha-D-ribose 1-diphosphate</name>
        <dbReference type="ChEBI" id="CHEBI:58017"/>
    </ligand>
</feature>
<comment type="caution">
    <text evidence="9">Lacks conserved residue(s) required for the propagation of feature annotation.</text>
</comment>
<dbReference type="GO" id="GO:0000287">
    <property type="term" value="F:magnesium ion binding"/>
    <property type="evidence" value="ECO:0007669"/>
    <property type="project" value="UniProtKB-UniRule"/>
</dbReference>
<feature type="domain" description="Glycosyl transferase family 3 N-terminal" evidence="11">
    <location>
        <begin position="3"/>
        <end position="65"/>
    </location>
</feature>
<protein>
    <recommendedName>
        <fullName evidence="9">Anthranilate phosphoribosyltransferase</fullName>
        <ecNumber evidence="9">2.4.2.18</ecNumber>
    </recommendedName>
</protein>
<dbReference type="InterPro" id="IPR005940">
    <property type="entry name" value="Anthranilate_Pribosyl_Tfrase"/>
</dbReference>
<feature type="binding site" evidence="9">
    <location>
        <position position="79"/>
    </location>
    <ligand>
        <name>5-phospho-alpha-D-ribose 1-diphosphate</name>
        <dbReference type="ChEBI" id="CHEBI:58017"/>
    </ligand>
</feature>
<dbReference type="GO" id="GO:0004048">
    <property type="term" value="F:anthranilate phosphoribosyltransferase activity"/>
    <property type="evidence" value="ECO:0007669"/>
    <property type="project" value="UniProtKB-UniRule"/>
</dbReference>
<feature type="binding site" evidence="9">
    <location>
        <begin position="107"/>
        <end position="115"/>
    </location>
    <ligand>
        <name>5-phospho-alpha-D-ribose 1-diphosphate</name>
        <dbReference type="ChEBI" id="CHEBI:58017"/>
    </ligand>
</feature>
<keyword evidence="9" id="KW-0460">Magnesium</keyword>
<gene>
    <name evidence="9" type="primary">trpD</name>
    <name evidence="12" type="ORF">SAMN06295960_1081</name>
</gene>
<evidence type="ECO:0000256" key="8">
    <source>
        <dbReference type="ARBA" id="ARBA00061188"/>
    </source>
</evidence>
<feature type="binding site" evidence="9">
    <location>
        <position position="225"/>
    </location>
    <ligand>
        <name>Mg(2+)</name>
        <dbReference type="ChEBI" id="CHEBI:18420"/>
        <label>1</label>
    </ligand>
</feature>
<dbReference type="STRING" id="1852522.SAMN06295960_1081"/>
<comment type="pathway">
    <text evidence="1 9">Amino-acid biosynthesis; L-tryptophan biosynthesis; L-tryptophan from chorismate: step 2/5.</text>
</comment>
<reference evidence="12 13" key="1">
    <citation type="submission" date="2017-04" db="EMBL/GenBank/DDBJ databases">
        <authorList>
            <person name="Afonso C.L."/>
            <person name="Miller P.J."/>
            <person name="Scott M.A."/>
            <person name="Spackman E."/>
            <person name="Goraichik I."/>
            <person name="Dimitrov K.M."/>
            <person name="Suarez D.L."/>
            <person name="Swayne D.E."/>
        </authorList>
    </citation>
    <scope>NUCLEOTIDE SEQUENCE [LARGE SCALE GENOMIC DNA]</scope>
    <source>
        <strain evidence="12 13">11</strain>
    </source>
</reference>
<keyword evidence="2 9" id="KW-0028">Amino-acid biosynthesis</keyword>
<evidence type="ECO:0000256" key="2">
    <source>
        <dbReference type="ARBA" id="ARBA00022605"/>
    </source>
</evidence>
<dbReference type="HAMAP" id="MF_00211">
    <property type="entry name" value="TrpD"/>
    <property type="match status" value="1"/>
</dbReference>
<feature type="binding site" evidence="9">
    <location>
        <position position="91"/>
    </location>
    <ligand>
        <name>Mg(2+)</name>
        <dbReference type="ChEBI" id="CHEBI:18420"/>
        <label>1</label>
    </ligand>
</feature>
<dbReference type="GO" id="GO:0000162">
    <property type="term" value="P:L-tryptophan biosynthetic process"/>
    <property type="evidence" value="ECO:0007669"/>
    <property type="project" value="UniProtKB-UniRule"/>
</dbReference>
<comment type="subunit">
    <text evidence="9">Homodimer.</text>
</comment>
<proteinExistence type="inferred from homology"/>
<evidence type="ECO:0000256" key="9">
    <source>
        <dbReference type="HAMAP-Rule" id="MF_00211"/>
    </source>
</evidence>
<dbReference type="InterPro" id="IPR017459">
    <property type="entry name" value="Glycosyl_Trfase_fam3_N_dom"/>
</dbReference>
<evidence type="ECO:0000259" key="10">
    <source>
        <dbReference type="Pfam" id="PF00591"/>
    </source>
</evidence>
<comment type="catalytic activity">
    <reaction evidence="7 9">
        <text>N-(5-phospho-beta-D-ribosyl)anthranilate + diphosphate = 5-phospho-alpha-D-ribose 1-diphosphate + anthranilate</text>
        <dbReference type="Rhea" id="RHEA:11768"/>
        <dbReference type="ChEBI" id="CHEBI:16567"/>
        <dbReference type="ChEBI" id="CHEBI:18277"/>
        <dbReference type="ChEBI" id="CHEBI:33019"/>
        <dbReference type="ChEBI" id="CHEBI:58017"/>
        <dbReference type="EC" id="2.4.2.18"/>
    </reaction>
</comment>
<evidence type="ECO:0000259" key="11">
    <source>
        <dbReference type="Pfam" id="PF02885"/>
    </source>
</evidence>
<dbReference type="PANTHER" id="PTHR43285">
    <property type="entry name" value="ANTHRANILATE PHOSPHORIBOSYLTRANSFERASE"/>
    <property type="match status" value="1"/>
</dbReference>
<dbReference type="GO" id="GO:0005829">
    <property type="term" value="C:cytosol"/>
    <property type="evidence" value="ECO:0007669"/>
    <property type="project" value="TreeGrafter"/>
</dbReference>
<evidence type="ECO:0000313" key="12">
    <source>
        <dbReference type="EMBL" id="SMG21089.1"/>
    </source>
</evidence>
<feature type="binding site" evidence="9">
    <location>
        <position position="224"/>
    </location>
    <ligand>
        <name>Mg(2+)</name>
        <dbReference type="ChEBI" id="CHEBI:18420"/>
        <label>2</label>
    </ligand>
</feature>
<evidence type="ECO:0000256" key="5">
    <source>
        <dbReference type="ARBA" id="ARBA00022822"/>
    </source>
</evidence>
<feature type="binding site" evidence="9">
    <location>
        <position position="79"/>
    </location>
    <ligand>
        <name>anthranilate</name>
        <dbReference type="ChEBI" id="CHEBI:16567"/>
        <label>1</label>
    </ligand>
</feature>
<evidence type="ECO:0000256" key="1">
    <source>
        <dbReference type="ARBA" id="ARBA00004907"/>
    </source>
</evidence>
<feature type="domain" description="Glycosyl transferase family 3" evidence="10">
    <location>
        <begin position="73"/>
        <end position="322"/>
    </location>
</feature>
<comment type="similarity">
    <text evidence="9">Belongs to the anthranilate phosphoribosyltransferase family.</text>
</comment>
<keyword evidence="4 9" id="KW-0808">Transferase</keyword>
<dbReference type="UniPathway" id="UPA00035">
    <property type="reaction ID" value="UER00041"/>
</dbReference>
<organism evidence="12 13">
    <name type="scientific">Paenibacillus aquistagni</name>
    <dbReference type="NCBI Taxonomy" id="1852522"/>
    <lineage>
        <taxon>Bacteria</taxon>
        <taxon>Bacillati</taxon>
        <taxon>Bacillota</taxon>
        <taxon>Bacilli</taxon>
        <taxon>Bacillales</taxon>
        <taxon>Paenibacillaceae</taxon>
        <taxon>Paenibacillus</taxon>
    </lineage>
</organism>
<keyword evidence="13" id="KW-1185">Reference proteome</keyword>
<keyword evidence="9" id="KW-0479">Metal-binding</keyword>
<comment type="cofactor">
    <cofactor evidence="9">
        <name>Mg(2+)</name>
        <dbReference type="ChEBI" id="CHEBI:18420"/>
    </cofactor>
    <text evidence="9">Binds 2 magnesium ions per monomer.</text>
</comment>
<dbReference type="SUPFAM" id="SSF47648">
    <property type="entry name" value="Nucleoside phosphorylase/phosphoribosyltransferase N-terminal domain"/>
    <property type="match status" value="1"/>
</dbReference>
<evidence type="ECO:0000313" key="13">
    <source>
        <dbReference type="Proteomes" id="UP000193834"/>
    </source>
</evidence>
<feature type="binding site" evidence="9">
    <location>
        <position position="225"/>
    </location>
    <ligand>
        <name>Mg(2+)</name>
        <dbReference type="ChEBI" id="CHEBI:18420"/>
        <label>2</label>
    </ligand>
</feature>
<dbReference type="InterPro" id="IPR000312">
    <property type="entry name" value="Glycosyl_Trfase_fam3"/>
</dbReference>
<name>A0A1X7J1I4_9BACL</name>
<dbReference type="Pfam" id="PF00591">
    <property type="entry name" value="Glycos_transf_3"/>
    <property type="match status" value="1"/>
</dbReference>
<dbReference type="Gene3D" id="3.40.1030.10">
    <property type="entry name" value="Nucleoside phosphorylase/phosphoribosyltransferase catalytic domain"/>
    <property type="match status" value="1"/>
</dbReference>
<evidence type="ECO:0000256" key="3">
    <source>
        <dbReference type="ARBA" id="ARBA00022676"/>
    </source>
</evidence>
<dbReference type="Pfam" id="PF02885">
    <property type="entry name" value="Glycos_trans_3N"/>
    <property type="match status" value="1"/>
</dbReference>
<dbReference type="RefSeq" id="WP_085493265.1">
    <property type="nucleotide sequence ID" value="NZ_FXAZ01000001.1"/>
</dbReference>
<sequence>MIQEAIQKVLNNQSLMLEEAADCGRQLFKGELSPAQAGAFLMALAVKGESKSEVLGMLKALREHMISVEPVEDVVDVCGTGGDKLQTFNTSTAASIVASAAGARVAKAGNRSATSPCGSADLLEAAGVRIELKPSEVKRWLAECGYAFLFSPHYHPALKPLTAIRRELGVRTILNMLGPLGNPLCPTRQLLGVSKQDDLQLYAEILAELKVAHAMIVHGLDGMDEITLCSPTDVIEVRHGEIQSWRFDPSSLGLRYISLEEIRGGDAKDNYRLLLQVVQGGTGPIRDIVCVNAAAVLVVAGRAENLQEGFLQASHALDTGAAFKKLEELVQRSHVERGAISHVHA</sequence>
<dbReference type="Gene3D" id="1.20.970.10">
    <property type="entry name" value="Transferase, Pyrimidine Nucleoside Phosphorylase, Chain C"/>
    <property type="match status" value="1"/>
</dbReference>
<dbReference type="FunFam" id="3.40.1030.10:FF:000002">
    <property type="entry name" value="Anthranilate phosphoribosyltransferase"/>
    <property type="match status" value="1"/>
</dbReference>